<dbReference type="SUPFAM" id="SSF53335">
    <property type="entry name" value="S-adenosyl-L-methionine-dependent methyltransferases"/>
    <property type="match status" value="1"/>
</dbReference>
<evidence type="ECO:0000256" key="5">
    <source>
        <dbReference type="ARBA" id="ARBA00042266"/>
    </source>
</evidence>
<evidence type="ECO:0000256" key="1">
    <source>
        <dbReference type="ARBA" id="ARBA00022603"/>
    </source>
</evidence>
<gene>
    <name evidence="6" type="ORF">g.24567</name>
</gene>
<accession>A0A1B6M3W8</accession>
<proteinExistence type="inferred from homology"/>
<evidence type="ECO:0000256" key="3">
    <source>
        <dbReference type="ARBA" id="ARBA00037932"/>
    </source>
</evidence>
<protein>
    <recommendedName>
        <fullName evidence="5">ETFB lysine methyltransferase</fullName>
    </recommendedName>
    <alternativeName>
        <fullName evidence="4">Protein N-lysine methyltransferase METTL20</fullName>
    </alternativeName>
</protein>
<name>A0A1B6M3W8_9HEMI</name>
<dbReference type="InterPro" id="IPR050078">
    <property type="entry name" value="Ribosomal_L11_MeTrfase_PrmA"/>
</dbReference>
<keyword evidence="2" id="KW-0808">Transferase</keyword>
<feature type="non-terminal residue" evidence="6">
    <location>
        <position position="1"/>
    </location>
</feature>
<dbReference type="GO" id="GO:0005759">
    <property type="term" value="C:mitochondrial matrix"/>
    <property type="evidence" value="ECO:0007669"/>
    <property type="project" value="TreeGrafter"/>
</dbReference>
<keyword evidence="1" id="KW-0489">Methyltransferase</keyword>
<dbReference type="EMBL" id="GEBQ01009393">
    <property type="protein sequence ID" value="JAT30584.1"/>
    <property type="molecule type" value="Transcribed_RNA"/>
</dbReference>
<dbReference type="Gene3D" id="3.40.50.150">
    <property type="entry name" value="Vaccinia Virus protein VP39"/>
    <property type="match status" value="1"/>
</dbReference>
<dbReference type="PANTHER" id="PTHR43648:SF1">
    <property type="entry name" value="ELECTRON TRANSFER FLAVOPROTEIN BETA SUBUNIT LYSINE METHYLTRANSFERASE"/>
    <property type="match status" value="1"/>
</dbReference>
<dbReference type="AlphaFoldDB" id="A0A1B6M3W8"/>
<comment type="similarity">
    <text evidence="3">Belongs to the methyltransferase superfamily. ETFBKMT family.</text>
</comment>
<dbReference type="Pfam" id="PF06325">
    <property type="entry name" value="PrmA"/>
    <property type="match status" value="1"/>
</dbReference>
<evidence type="ECO:0000256" key="2">
    <source>
        <dbReference type="ARBA" id="ARBA00022679"/>
    </source>
</evidence>
<dbReference type="GO" id="GO:0016279">
    <property type="term" value="F:protein-lysine N-methyltransferase activity"/>
    <property type="evidence" value="ECO:0007669"/>
    <property type="project" value="TreeGrafter"/>
</dbReference>
<dbReference type="GO" id="GO:0032259">
    <property type="term" value="P:methylation"/>
    <property type="evidence" value="ECO:0007669"/>
    <property type="project" value="UniProtKB-KW"/>
</dbReference>
<dbReference type="PANTHER" id="PTHR43648">
    <property type="entry name" value="ELECTRON TRANSFER FLAVOPROTEIN BETA SUBUNIT LYSINE METHYLTRANSFERASE"/>
    <property type="match status" value="1"/>
</dbReference>
<dbReference type="InterPro" id="IPR029063">
    <property type="entry name" value="SAM-dependent_MTases_sf"/>
</dbReference>
<evidence type="ECO:0000313" key="6">
    <source>
        <dbReference type="EMBL" id="JAT30584.1"/>
    </source>
</evidence>
<reference evidence="6" key="1">
    <citation type="submission" date="2015-11" db="EMBL/GenBank/DDBJ databases">
        <title>De novo transcriptome assembly of four potential Pierce s Disease insect vectors from Arizona vineyards.</title>
        <authorList>
            <person name="Tassone E.E."/>
        </authorList>
    </citation>
    <scope>NUCLEOTIDE SEQUENCE</scope>
</reference>
<organism evidence="6">
    <name type="scientific">Graphocephala atropunctata</name>
    <dbReference type="NCBI Taxonomy" id="36148"/>
    <lineage>
        <taxon>Eukaryota</taxon>
        <taxon>Metazoa</taxon>
        <taxon>Ecdysozoa</taxon>
        <taxon>Arthropoda</taxon>
        <taxon>Hexapoda</taxon>
        <taxon>Insecta</taxon>
        <taxon>Pterygota</taxon>
        <taxon>Neoptera</taxon>
        <taxon>Paraneoptera</taxon>
        <taxon>Hemiptera</taxon>
        <taxon>Auchenorrhyncha</taxon>
        <taxon>Membracoidea</taxon>
        <taxon>Cicadellidae</taxon>
        <taxon>Cicadellinae</taxon>
        <taxon>Cicadellini</taxon>
        <taxon>Graphocephala</taxon>
    </lineage>
</organism>
<evidence type="ECO:0000256" key="4">
    <source>
        <dbReference type="ARBA" id="ARBA00041867"/>
    </source>
</evidence>
<sequence>TAIAAARCGAKSVTANDIDPLTCVGISMNSELNNISLEIIKEDLISKHRYFENWDIILIGDLFYEFSVMRSLIVMLRNASQRGKRIFVAEPCGIFRAYTLGKELSRVAQYNLTAVSEEILGYRSTVVSEFSV</sequence>